<feature type="region of interest" description="Disordered" evidence="8">
    <location>
        <begin position="283"/>
        <end position="310"/>
    </location>
</feature>
<evidence type="ECO:0000256" key="3">
    <source>
        <dbReference type="ARBA" id="ARBA00004370"/>
    </source>
</evidence>
<dbReference type="PANTHER" id="PTHR48182:SF2">
    <property type="entry name" value="PROTEIN SERAC1"/>
    <property type="match status" value="1"/>
</dbReference>
<sequence length="661" mass="73746">MFTKSEAHKNNSALCGAEVNASDTDNTHIQHNKADNQESPLHSMDEHYVGDIAMMSIAEEVGQQRTAQALDNTIRNGDELEIDRQEEEQAINQLVRSSSGGSLMEPHNSGSMRVVLGVLVRLVLPLANGVARGIKGIRDVRVLRVLQNLTSSRQALTNLVAFAANTLSLNLSSVQVSNRLGPLLNLLKLRKSQDGLEILPDTLTTRIPITPIPPNTPTTPSTPLQGPPIYSLQSSSSSCCTLNILAAPEPGTQIRADIVLVHGLHGSLVNTWRQGLWQNERHPVEFDRPPRPPVRPPKRPRYSRSAAIHPAPREKRAKFASCNRTLDKDADTDAAWQRAALQQTIEPHLCSASDNNDMAEDYAYVCGEPEDIQICEGIEYSFPTFRLRMHDNSQILPGELESMLQAENSSSGNLDSSQPSTTRKPSSKNKKKPSANDPNYSKCWPGDWLPLDCPGVRVIAVNYTTDPYLWRPLWKTKEPRSSLIQRSREMAELLMQHRVGHGHPIIYVGHSKGGLFIKQLLVDAWECGRPAMRPLWQSARGCFFYSVPHRGSHLASIKAPLLSRSVELLEIEKNNKYLLDLHRRFAGLYHLGHLKIEVFSFVETALTLMSVLYLRIVGVDSADPGFGEVCGIRLDHREICKPRSRDCILYKELVKMIKKVC</sequence>
<dbReference type="Proteomes" id="UP000504633">
    <property type="component" value="Unplaced"/>
</dbReference>
<feature type="region of interest" description="Disordered" evidence="8">
    <location>
        <begin position="405"/>
        <end position="438"/>
    </location>
</feature>
<feature type="coiled-coil region" evidence="7">
    <location>
        <begin position="70"/>
        <end position="97"/>
    </location>
</feature>
<feature type="compositionally biased region" description="Polar residues" evidence="8">
    <location>
        <begin position="405"/>
        <end position="423"/>
    </location>
</feature>
<keyword evidence="7" id="KW-0175">Coiled coil</keyword>
<dbReference type="KEGG" id="dhe:111601391"/>
<dbReference type="SUPFAM" id="SSF53474">
    <property type="entry name" value="alpha/beta-Hydrolases"/>
    <property type="match status" value="1"/>
</dbReference>
<evidence type="ECO:0000256" key="4">
    <source>
        <dbReference type="ARBA" id="ARBA00022824"/>
    </source>
</evidence>
<evidence type="ECO:0000313" key="10">
    <source>
        <dbReference type="RefSeq" id="XP_023173702.2"/>
    </source>
</evidence>
<dbReference type="Gene3D" id="3.40.50.1820">
    <property type="entry name" value="alpha/beta hydrolase"/>
    <property type="match status" value="1"/>
</dbReference>
<keyword evidence="5" id="KW-0496">Mitochondrion</keyword>
<dbReference type="GO" id="GO:0005739">
    <property type="term" value="C:mitochondrion"/>
    <property type="evidence" value="ECO:0007669"/>
    <property type="project" value="UniProtKB-SubCell"/>
</dbReference>
<evidence type="ECO:0000313" key="9">
    <source>
        <dbReference type="Proteomes" id="UP000504633"/>
    </source>
</evidence>
<evidence type="ECO:0000256" key="8">
    <source>
        <dbReference type="SAM" id="MobiDB-lite"/>
    </source>
</evidence>
<dbReference type="AlphaFoldDB" id="A0A6J1M9S0"/>
<organism evidence="9 10">
    <name type="scientific">Drosophila hydei</name>
    <name type="common">Fruit fly</name>
    <dbReference type="NCBI Taxonomy" id="7224"/>
    <lineage>
        <taxon>Eukaryota</taxon>
        <taxon>Metazoa</taxon>
        <taxon>Ecdysozoa</taxon>
        <taxon>Arthropoda</taxon>
        <taxon>Hexapoda</taxon>
        <taxon>Insecta</taxon>
        <taxon>Pterygota</taxon>
        <taxon>Neoptera</taxon>
        <taxon>Endopterygota</taxon>
        <taxon>Diptera</taxon>
        <taxon>Brachycera</taxon>
        <taxon>Muscomorpha</taxon>
        <taxon>Ephydroidea</taxon>
        <taxon>Drosophilidae</taxon>
        <taxon>Drosophila</taxon>
    </lineage>
</organism>
<evidence type="ECO:0000256" key="1">
    <source>
        <dbReference type="ARBA" id="ARBA00004173"/>
    </source>
</evidence>
<comment type="subcellular location">
    <subcellularLocation>
        <location evidence="2">Endoplasmic reticulum</location>
    </subcellularLocation>
    <subcellularLocation>
        <location evidence="3">Membrane</location>
    </subcellularLocation>
    <subcellularLocation>
        <location evidence="1">Mitochondrion</location>
    </subcellularLocation>
</comment>
<dbReference type="InterPro" id="IPR029058">
    <property type="entry name" value="AB_hydrolase_fold"/>
</dbReference>
<accession>A0A6J1M9S0</accession>
<evidence type="ECO:0000256" key="6">
    <source>
        <dbReference type="ARBA" id="ARBA00023136"/>
    </source>
</evidence>
<evidence type="ECO:0000256" key="7">
    <source>
        <dbReference type="SAM" id="Coils"/>
    </source>
</evidence>
<keyword evidence="6" id="KW-0472">Membrane</keyword>
<protein>
    <submittedName>
        <fullName evidence="10">Uncharacterized protein LOC111601391</fullName>
    </submittedName>
</protein>
<name>A0A6J1M9S0_DROHY</name>
<gene>
    <name evidence="10" type="primary">LOC111601391</name>
</gene>
<dbReference type="GO" id="GO:0016020">
    <property type="term" value="C:membrane"/>
    <property type="evidence" value="ECO:0007669"/>
    <property type="project" value="UniProtKB-SubCell"/>
</dbReference>
<evidence type="ECO:0000256" key="2">
    <source>
        <dbReference type="ARBA" id="ARBA00004240"/>
    </source>
</evidence>
<dbReference type="PANTHER" id="PTHR48182">
    <property type="entry name" value="PROTEIN SERAC1"/>
    <property type="match status" value="1"/>
</dbReference>
<reference evidence="10" key="1">
    <citation type="submission" date="2025-08" db="UniProtKB">
        <authorList>
            <consortium name="RefSeq"/>
        </authorList>
    </citation>
    <scope>IDENTIFICATION</scope>
    <source>
        <strain evidence="10">15085-1641.00</strain>
        <tissue evidence="10">Whole body</tissue>
    </source>
</reference>
<dbReference type="InterPro" id="IPR052374">
    <property type="entry name" value="SERAC1"/>
</dbReference>
<dbReference type="OMA" id="WKRKEPR"/>
<keyword evidence="4" id="KW-0256">Endoplasmic reticulum</keyword>
<keyword evidence="9" id="KW-1185">Reference proteome</keyword>
<dbReference type="RefSeq" id="XP_023173702.2">
    <property type="nucleotide sequence ID" value="XM_023317934.2"/>
</dbReference>
<dbReference type="GO" id="GO:0005783">
    <property type="term" value="C:endoplasmic reticulum"/>
    <property type="evidence" value="ECO:0007669"/>
    <property type="project" value="UniProtKB-SubCell"/>
</dbReference>
<evidence type="ECO:0000256" key="5">
    <source>
        <dbReference type="ARBA" id="ARBA00023128"/>
    </source>
</evidence>
<proteinExistence type="predicted"/>
<dbReference type="OrthoDB" id="5086500at2759"/>
<dbReference type="GeneID" id="111601391"/>